<proteinExistence type="predicted"/>
<sequence length="37" mass="4091">MGALNALILYNQYKALKMEIKPLKSILINKGLSLMGV</sequence>
<name>A0A0H3ZVA3_VIBSP</name>
<evidence type="ECO:0000313" key="1">
    <source>
        <dbReference type="EMBL" id="AKN37461.1"/>
    </source>
</evidence>
<reference evidence="1" key="1">
    <citation type="journal article" date="2015" name="MBio">
        <title>Eco-Evolutionary Dynamics of Episomes among Ecologically Cohesive Bacterial Populations.</title>
        <authorList>
            <person name="Xue H."/>
            <person name="Cordero O.X."/>
            <person name="Camas F.M."/>
            <person name="Trimble W."/>
            <person name="Meyer F."/>
            <person name="Guglielmini J."/>
            <person name="Rocha E.P."/>
            <person name="Polz M.F."/>
        </authorList>
    </citation>
    <scope>NUCLEOTIDE SEQUENCE</scope>
    <source>
        <strain evidence="1">5S_214</strain>
    </source>
</reference>
<protein>
    <submittedName>
        <fullName evidence="1">Uncharacterized protein</fullName>
    </submittedName>
</protein>
<dbReference type="AlphaFoldDB" id="A0A0H3ZVA3"/>
<organism evidence="1">
    <name type="scientific">Vibrio splendidus</name>
    <dbReference type="NCBI Taxonomy" id="29497"/>
    <lineage>
        <taxon>Bacteria</taxon>
        <taxon>Pseudomonadati</taxon>
        <taxon>Pseudomonadota</taxon>
        <taxon>Gammaproteobacteria</taxon>
        <taxon>Vibrionales</taxon>
        <taxon>Vibrionaceae</taxon>
        <taxon>Vibrio</taxon>
    </lineage>
</organism>
<dbReference type="EMBL" id="KP795538">
    <property type="protein sequence ID" value="AKN37461.1"/>
    <property type="molecule type" value="Genomic_DNA"/>
</dbReference>
<accession>A0A0H3ZVA3</accession>